<feature type="transmembrane region" description="Helical" evidence="1">
    <location>
        <begin position="47"/>
        <end position="64"/>
    </location>
</feature>
<dbReference type="HOGENOM" id="CLU_1105919_0_0_0"/>
<dbReference type="GO" id="GO:0016020">
    <property type="term" value="C:membrane"/>
    <property type="evidence" value="ECO:0007669"/>
    <property type="project" value="TreeGrafter"/>
</dbReference>
<name>G8NTW6_GRAMM</name>
<dbReference type="EMBL" id="CP003130">
    <property type="protein sequence ID" value="AEU37522.1"/>
    <property type="molecule type" value="Genomic_DNA"/>
</dbReference>
<sequence length="264" mass="27405">MLFSPTNANKVVLSSSSNLPVPILLLIIPVLSTLAGGLLAIRFRRSLALLIALGAGLLLGAAFLDLLPEAILLGEPTGFNPTNVLGVALISFLLCLALGNGLDALAARWESTAFSRRTIGRIGGTMLIFHSFRDGMAIGLAYAASHEAGYAVAAGIAAHDLGDGMNTVLLTSGGEHAQPADYAFLIADAVAPLLGGMATVWWTFSTKSSVILLAIAAGFFIQLATSDFLPEARRREGPRTAIMAAVFLGSAGIYVANLLIGHLH</sequence>
<reference evidence="2 3" key="1">
    <citation type="submission" date="2011-11" db="EMBL/GenBank/DDBJ databases">
        <title>Complete sequence of Granulicella mallensis MP5ACTX8.</title>
        <authorList>
            <consortium name="US DOE Joint Genome Institute"/>
            <person name="Lucas S."/>
            <person name="Copeland A."/>
            <person name="Lapidus A."/>
            <person name="Cheng J.-F."/>
            <person name="Goodwin L."/>
            <person name="Pitluck S."/>
            <person name="Peters L."/>
            <person name="Lu M."/>
            <person name="Detter J.C."/>
            <person name="Han C."/>
            <person name="Tapia R."/>
            <person name="Land M."/>
            <person name="Hauser L."/>
            <person name="Kyrpides N."/>
            <person name="Ivanova N."/>
            <person name="Mikhailova N."/>
            <person name="Pagani I."/>
            <person name="Rawat S."/>
            <person name="Mannisto M."/>
            <person name="Haggblom M."/>
            <person name="Woyke T."/>
        </authorList>
    </citation>
    <scope>NUCLEOTIDE SEQUENCE [LARGE SCALE GENOMIC DNA]</scope>
    <source>
        <strain evidence="3">ATCC BAA-1857 / DSM 23137 / MP5ACTX8</strain>
    </source>
</reference>
<proteinExistence type="predicted"/>
<dbReference type="KEGG" id="gma:AciX8_3221"/>
<dbReference type="STRING" id="682795.AciX8_3221"/>
<keyword evidence="1" id="KW-1133">Transmembrane helix</keyword>
<dbReference type="PANTHER" id="PTHR11040">
    <property type="entry name" value="ZINC/IRON TRANSPORTER"/>
    <property type="match status" value="1"/>
</dbReference>
<dbReference type="eggNOG" id="COG0428">
    <property type="taxonomic scope" value="Bacteria"/>
</dbReference>
<feature type="transmembrane region" description="Helical" evidence="1">
    <location>
        <begin position="182"/>
        <end position="204"/>
    </location>
</feature>
<gene>
    <name evidence="2" type="ordered locus">AciX8_3221</name>
</gene>
<dbReference type="PANTHER" id="PTHR11040:SF44">
    <property type="entry name" value="PROTEIN ZNTC-RELATED"/>
    <property type="match status" value="1"/>
</dbReference>
<keyword evidence="1" id="KW-0472">Membrane</keyword>
<organism evidence="2 3">
    <name type="scientific">Granulicella mallensis (strain ATCC BAA-1857 / DSM 23137 / MP5ACTX8)</name>
    <dbReference type="NCBI Taxonomy" id="682795"/>
    <lineage>
        <taxon>Bacteria</taxon>
        <taxon>Pseudomonadati</taxon>
        <taxon>Acidobacteriota</taxon>
        <taxon>Terriglobia</taxon>
        <taxon>Terriglobales</taxon>
        <taxon>Acidobacteriaceae</taxon>
        <taxon>Granulicella</taxon>
    </lineage>
</organism>
<feature type="transmembrane region" description="Helical" evidence="1">
    <location>
        <begin position="84"/>
        <end position="107"/>
    </location>
</feature>
<protein>
    <submittedName>
        <fullName evidence="2">Zinc/iron permease</fullName>
    </submittedName>
</protein>
<feature type="transmembrane region" description="Helical" evidence="1">
    <location>
        <begin position="210"/>
        <end position="229"/>
    </location>
</feature>
<evidence type="ECO:0000313" key="3">
    <source>
        <dbReference type="Proteomes" id="UP000007113"/>
    </source>
</evidence>
<evidence type="ECO:0000313" key="2">
    <source>
        <dbReference type="EMBL" id="AEU37522.1"/>
    </source>
</evidence>
<accession>G8NTW6</accession>
<feature type="transmembrane region" description="Helical" evidence="1">
    <location>
        <begin position="20"/>
        <end position="40"/>
    </location>
</feature>
<dbReference type="Proteomes" id="UP000007113">
    <property type="component" value="Chromosome"/>
</dbReference>
<keyword evidence="3" id="KW-1185">Reference proteome</keyword>
<evidence type="ECO:0000256" key="1">
    <source>
        <dbReference type="SAM" id="Phobius"/>
    </source>
</evidence>
<dbReference type="GO" id="GO:0005385">
    <property type="term" value="F:zinc ion transmembrane transporter activity"/>
    <property type="evidence" value="ECO:0007669"/>
    <property type="project" value="TreeGrafter"/>
</dbReference>
<feature type="transmembrane region" description="Helical" evidence="1">
    <location>
        <begin position="241"/>
        <end position="260"/>
    </location>
</feature>
<keyword evidence="1" id="KW-0812">Transmembrane</keyword>
<dbReference type="AlphaFoldDB" id="G8NTW6"/>